<keyword evidence="4 9" id="KW-0067">ATP-binding</keyword>
<keyword evidence="3 9" id="KW-0547">Nucleotide-binding</keyword>
<evidence type="ECO:0000313" key="13">
    <source>
        <dbReference type="Proteomes" id="UP001391051"/>
    </source>
</evidence>
<dbReference type="EMBL" id="JAQQWE010000002">
    <property type="protein sequence ID" value="KAK7961606.1"/>
    <property type="molecule type" value="Genomic_DNA"/>
</dbReference>
<evidence type="ECO:0000256" key="3">
    <source>
        <dbReference type="ARBA" id="ARBA00022741"/>
    </source>
</evidence>
<dbReference type="InterPro" id="IPR024088">
    <property type="entry name" value="Tyr-tRNA-ligase_bac-type"/>
</dbReference>
<evidence type="ECO:0000256" key="4">
    <source>
        <dbReference type="ARBA" id="ARBA00022840"/>
    </source>
</evidence>
<dbReference type="PANTHER" id="PTHR11766">
    <property type="entry name" value="TYROSYL-TRNA SYNTHETASE"/>
    <property type="match status" value="1"/>
</dbReference>
<name>A0ABR1QNU4_9PEZI</name>
<comment type="caution">
    <text evidence="12">The sequence shown here is derived from an EMBL/GenBank/DDBJ whole genome shotgun (WGS) entry which is preliminary data.</text>
</comment>
<keyword evidence="6 9" id="KW-0030">Aminoacyl-tRNA synthetase</keyword>
<dbReference type="PRINTS" id="PR01040">
    <property type="entry name" value="TRNASYNTHTYR"/>
</dbReference>
<evidence type="ECO:0000256" key="7">
    <source>
        <dbReference type="ARBA" id="ARBA00033323"/>
    </source>
</evidence>
<evidence type="ECO:0000256" key="5">
    <source>
        <dbReference type="ARBA" id="ARBA00022917"/>
    </source>
</evidence>
<dbReference type="InterPro" id="IPR001412">
    <property type="entry name" value="aa-tRNA-synth_I_CS"/>
</dbReference>
<dbReference type="GO" id="GO:0004812">
    <property type="term" value="F:aminoacyl-tRNA ligase activity"/>
    <property type="evidence" value="ECO:0007669"/>
    <property type="project" value="UniProtKB-KW"/>
</dbReference>
<dbReference type="Gene3D" id="1.10.240.10">
    <property type="entry name" value="Tyrosyl-Transfer RNA Synthetase"/>
    <property type="match status" value="1"/>
</dbReference>
<comment type="similarity">
    <text evidence="9">Belongs to the class-I aminoacyl-tRNA synthetase family.</text>
</comment>
<dbReference type="RefSeq" id="XP_066703717.1">
    <property type="nucleotide sequence ID" value="XM_066838653.1"/>
</dbReference>
<feature type="region of interest" description="Disordered" evidence="10">
    <location>
        <begin position="603"/>
        <end position="662"/>
    </location>
</feature>
<dbReference type="CDD" id="cd00805">
    <property type="entry name" value="TyrRS_core"/>
    <property type="match status" value="1"/>
</dbReference>
<dbReference type="InterPro" id="IPR002305">
    <property type="entry name" value="aa-tRNA-synth_Ic"/>
</dbReference>
<evidence type="ECO:0000259" key="11">
    <source>
        <dbReference type="Pfam" id="PF16714"/>
    </source>
</evidence>
<dbReference type="Pfam" id="PF16714">
    <property type="entry name" value="TyrRSs_C"/>
    <property type="match status" value="1"/>
</dbReference>
<dbReference type="NCBIfam" id="TIGR00234">
    <property type="entry name" value="tyrS"/>
    <property type="match status" value="1"/>
</dbReference>
<evidence type="ECO:0000313" key="12">
    <source>
        <dbReference type="EMBL" id="KAK7961606.1"/>
    </source>
</evidence>
<dbReference type="Proteomes" id="UP001391051">
    <property type="component" value="Unassembled WGS sequence"/>
</dbReference>
<dbReference type="InterPro" id="IPR014729">
    <property type="entry name" value="Rossmann-like_a/b/a_fold"/>
</dbReference>
<evidence type="ECO:0000256" key="6">
    <source>
        <dbReference type="ARBA" id="ARBA00023146"/>
    </source>
</evidence>
<dbReference type="Gene3D" id="3.10.290.10">
    <property type="entry name" value="RNA-binding S4 domain"/>
    <property type="match status" value="1"/>
</dbReference>
<feature type="compositionally biased region" description="Basic and acidic residues" evidence="10">
    <location>
        <begin position="620"/>
        <end position="631"/>
    </location>
</feature>
<dbReference type="Gene3D" id="3.40.50.620">
    <property type="entry name" value="HUPs"/>
    <property type="match status" value="1"/>
</dbReference>
<protein>
    <recommendedName>
        <fullName evidence="1 9">Tyrosine--tRNA ligase</fullName>
        <ecNumber evidence="1 9">6.1.1.1</ecNumber>
    </recommendedName>
    <alternativeName>
        <fullName evidence="7 9">Tyrosyl-tRNA synthetase</fullName>
    </alternativeName>
</protein>
<keyword evidence="5 9" id="KW-0648">Protein biosynthesis</keyword>
<dbReference type="EC" id="6.1.1.1" evidence="1 9"/>
<accession>A0ABR1QNU4</accession>
<evidence type="ECO:0000256" key="2">
    <source>
        <dbReference type="ARBA" id="ARBA00022598"/>
    </source>
</evidence>
<feature type="compositionally biased region" description="Basic and acidic residues" evidence="10">
    <location>
        <begin position="638"/>
        <end position="662"/>
    </location>
</feature>
<dbReference type="InterPro" id="IPR036986">
    <property type="entry name" value="S4_RNA-bd_sf"/>
</dbReference>
<dbReference type="InterPro" id="IPR032005">
    <property type="entry name" value="TyrRSs_C"/>
</dbReference>
<dbReference type="SUPFAM" id="SSF52374">
    <property type="entry name" value="Nucleotidylyl transferase"/>
    <property type="match status" value="1"/>
</dbReference>
<keyword evidence="2 9" id="KW-0436">Ligase</keyword>
<sequence length="662" mass="74346">MALSIALLRNSAAARSTLCRRCLKQRLAGSTSLQIRSVSNRVLAKRTAAEDAWQARAAQIDAGEVQNLWDTFKERGFVKDLAGTDEQIGTLMKRKRIGAYVGIDPTAPSLHVGHLLPLMALFWMYMHGYGANSLIGGATVRVGDPTGRLQDRDEMTSTNVTANITKIHYQLSRVWRNVDQLAARLGHKKEWSWNRALLNNSAWFHSTSFMEVVQRLFSGMRMGPLLSRDNVKRRLEGEGMPLDEFIYPLMQAWDWWHMFSSPRQVMMQIGGSDQYGNIVTGIEAIKYLRDTEPDPQKRMPDDLLHTPVGFTVPLLTDSSGAKFGKSAGNAVWLDPFMTSSFDLYGYFMRRPDADIENLLRLLTFLPMDAIKSTMERQAQDPSKRVAHHTLAFEVVALVHSPQLAQQTQDEHRQRYTRKASGGAQAQIGEYPAKGPANMERAVAFKPDIELPESLIKQRSIGRILYAAGLASSSSEGHKLTASGGAYIGGAPRAQSQMGPMAVGELTFVPVKTWFPEENHRFLVDGQLMILRRGKHFVRIVKVVSDADWKSSGKKYPGEPGTGRVRQLKELVQQGTPEGERPIKISTKEAANFVHEMQHLERLEDPETQDEVIFPHYPPPQKRDSAYQDDYVKAAALHKAWDEAKEQESGDRPHDSEESKKKE</sequence>
<proteinExistence type="inferred from homology"/>
<gene>
    <name evidence="12" type="ORF">PG986_002431</name>
</gene>
<dbReference type="InterPro" id="IPR002307">
    <property type="entry name" value="Tyr-tRNA-ligase"/>
</dbReference>
<dbReference type="PANTHER" id="PTHR11766:SF0">
    <property type="entry name" value="TYROSINE--TRNA LIGASE, MITOCHONDRIAL"/>
    <property type="match status" value="1"/>
</dbReference>
<evidence type="ECO:0000256" key="10">
    <source>
        <dbReference type="SAM" id="MobiDB-lite"/>
    </source>
</evidence>
<dbReference type="Pfam" id="PF00579">
    <property type="entry name" value="tRNA-synt_1b"/>
    <property type="match status" value="1"/>
</dbReference>
<dbReference type="GeneID" id="92071715"/>
<comment type="catalytic activity">
    <reaction evidence="8 9">
        <text>tRNA(Tyr) + L-tyrosine + ATP = L-tyrosyl-tRNA(Tyr) + AMP + diphosphate + H(+)</text>
        <dbReference type="Rhea" id="RHEA:10220"/>
        <dbReference type="Rhea" id="RHEA-COMP:9706"/>
        <dbReference type="Rhea" id="RHEA-COMP:9707"/>
        <dbReference type="ChEBI" id="CHEBI:15378"/>
        <dbReference type="ChEBI" id="CHEBI:30616"/>
        <dbReference type="ChEBI" id="CHEBI:33019"/>
        <dbReference type="ChEBI" id="CHEBI:58315"/>
        <dbReference type="ChEBI" id="CHEBI:78442"/>
        <dbReference type="ChEBI" id="CHEBI:78536"/>
        <dbReference type="ChEBI" id="CHEBI:456215"/>
        <dbReference type="EC" id="6.1.1.1"/>
    </reaction>
</comment>
<feature type="domain" description="Tyrosyl-tRNA synthetase C-terminal" evidence="11">
    <location>
        <begin position="443"/>
        <end position="559"/>
    </location>
</feature>
<dbReference type="PROSITE" id="PS00178">
    <property type="entry name" value="AA_TRNA_LIGASE_I"/>
    <property type="match status" value="1"/>
</dbReference>
<keyword evidence="13" id="KW-1185">Reference proteome</keyword>
<evidence type="ECO:0000256" key="1">
    <source>
        <dbReference type="ARBA" id="ARBA00013160"/>
    </source>
</evidence>
<organism evidence="12 13">
    <name type="scientific">Apiospora aurea</name>
    <dbReference type="NCBI Taxonomy" id="335848"/>
    <lineage>
        <taxon>Eukaryota</taxon>
        <taxon>Fungi</taxon>
        <taxon>Dikarya</taxon>
        <taxon>Ascomycota</taxon>
        <taxon>Pezizomycotina</taxon>
        <taxon>Sordariomycetes</taxon>
        <taxon>Xylariomycetidae</taxon>
        <taxon>Amphisphaeriales</taxon>
        <taxon>Apiosporaceae</taxon>
        <taxon>Apiospora</taxon>
    </lineage>
</organism>
<evidence type="ECO:0000256" key="8">
    <source>
        <dbReference type="ARBA" id="ARBA00048248"/>
    </source>
</evidence>
<evidence type="ECO:0000256" key="9">
    <source>
        <dbReference type="RuleBase" id="RU361234"/>
    </source>
</evidence>
<reference evidence="12 13" key="1">
    <citation type="submission" date="2023-01" db="EMBL/GenBank/DDBJ databases">
        <title>Analysis of 21 Apiospora genomes using comparative genomics revels a genus with tremendous synthesis potential of carbohydrate active enzymes and secondary metabolites.</title>
        <authorList>
            <person name="Sorensen T."/>
        </authorList>
    </citation>
    <scope>NUCLEOTIDE SEQUENCE [LARGE SCALE GENOMIC DNA]</scope>
    <source>
        <strain evidence="12 13">CBS 24483</strain>
    </source>
</reference>